<dbReference type="Pfam" id="PF12679">
    <property type="entry name" value="ABC2_membrane_2"/>
    <property type="match status" value="1"/>
</dbReference>
<dbReference type="Proteomes" id="UP000824081">
    <property type="component" value="Unassembled WGS sequence"/>
</dbReference>
<keyword evidence="1" id="KW-1133">Transmembrane helix</keyword>
<feature type="transmembrane region" description="Helical" evidence="1">
    <location>
        <begin position="176"/>
        <end position="198"/>
    </location>
</feature>
<feature type="transmembrane region" description="Helical" evidence="1">
    <location>
        <begin position="355"/>
        <end position="376"/>
    </location>
</feature>
<dbReference type="AlphaFoldDB" id="A0A9D1SGC7"/>
<accession>A0A9D1SGC7</accession>
<reference evidence="2" key="1">
    <citation type="submission" date="2020-10" db="EMBL/GenBank/DDBJ databases">
        <authorList>
            <person name="Gilroy R."/>
        </authorList>
    </citation>
    <scope>NUCLEOTIDE SEQUENCE</scope>
    <source>
        <strain evidence="2">11687</strain>
    </source>
</reference>
<sequence>MKNILTVIKKEFSRFFRDKRLVLSLILPGVLIYFIYSFLGDGILSNVGGTDENYVCQVYTVNMPDAFKTPFESLEKMQLHEISADEADEHRQAVADQEEDLLVVFPENFEEDYNAVLAGTSTELPRVNVYYNTVRTEGTQAYTLFAGVLSVFQQQVTPYFLSDVQDLASEKDMTGMIFSMIAPMLVLMFLFSGCMAVAPESIAGEKERGTLATMLVTPVRRSHIAAGKIIALSTLSLLSGLCSFLGIILSLPKLMGAAGSLSAAVYTIGDYAMLLGIVLSSVLVIVALVSVVSAFAKSVKEATAMIGPLMILVMLLGVSTMFSSGSTGSYLWYLIPLYNSARAMNGVFSFAASPVAVLITVVINVVAAVGLAFLLAKMFDSEKIMFNK</sequence>
<gene>
    <name evidence="2" type="ORF">IAC57_04955</name>
</gene>
<protein>
    <submittedName>
        <fullName evidence="2">ABC transporter permease</fullName>
    </submittedName>
</protein>
<evidence type="ECO:0000313" key="3">
    <source>
        <dbReference type="Proteomes" id="UP000824081"/>
    </source>
</evidence>
<dbReference type="PANTHER" id="PTHR43471:SF3">
    <property type="entry name" value="ABC TRANSPORTER PERMEASE PROTEIN NATB"/>
    <property type="match status" value="1"/>
</dbReference>
<feature type="transmembrane region" description="Helical" evidence="1">
    <location>
        <begin position="229"/>
        <end position="251"/>
    </location>
</feature>
<dbReference type="GO" id="GO:0005886">
    <property type="term" value="C:plasma membrane"/>
    <property type="evidence" value="ECO:0007669"/>
    <property type="project" value="UniProtKB-SubCell"/>
</dbReference>
<proteinExistence type="predicted"/>
<keyword evidence="1" id="KW-0472">Membrane</keyword>
<dbReference type="EMBL" id="DVMZ01000133">
    <property type="protein sequence ID" value="HIU59434.1"/>
    <property type="molecule type" value="Genomic_DNA"/>
</dbReference>
<evidence type="ECO:0000313" key="2">
    <source>
        <dbReference type="EMBL" id="HIU59434.1"/>
    </source>
</evidence>
<feature type="transmembrane region" description="Helical" evidence="1">
    <location>
        <begin position="271"/>
        <end position="296"/>
    </location>
</feature>
<dbReference type="GO" id="GO:0140359">
    <property type="term" value="F:ABC-type transporter activity"/>
    <property type="evidence" value="ECO:0007669"/>
    <property type="project" value="InterPro"/>
</dbReference>
<organism evidence="2 3">
    <name type="scientific">Candidatus Scatosoma pullistercoris</name>
    <dbReference type="NCBI Taxonomy" id="2840934"/>
    <lineage>
        <taxon>Bacteria</taxon>
        <taxon>Bacillati</taxon>
        <taxon>Bacillota</taxon>
        <taxon>Clostridia</taxon>
        <taxon>Candidatus Scatosoma</taxon>
    </lineage>
</organism>
<feature type="transmembrane region" description="Helical" evidence="1">
    <location>
        <begin position="21"/>
        <end position="39"/>
    </location>
</feature>
<dbReference type="PANTHER" id="PTHR43471">
    <property type="entry name" value="ABC TRANSPORTER PERMEASE"/>
    <property type="match status" value="1"/>
</dbReference>
<evidence type="ECO:0000256" key="1">
    <source>
        <dbReference type="SAM" id="Phobius"/>
    </source>
</evidence>
<feature type="transmembrane region" description="Helical" evidence="1">
    <location>
        <begin position="308"/>
        <end position="335"/>
    </location>
</feature>
<comment type="caution">
    <text evidence="2">The sequence shown here is derived from an EMBL/GenBank/DDBJ whole genome shotgun (WGS) entry which is preliminary data.</text>
</comment>
<keyword evidence="1" id="KW-0812">Transmembrane</keyword>
<name>A0A9D1SGC7_9FIRM</name>
<reference evidence="2" key="2">
    <citation type="journal article" date="2021" name="PeerJ">
        <title>Extensive microbial diversity within the chicken gut microbiome revealed by metagenomics and culture.</title>
        <authorList>
            <person name="Gilroy R."/>
            <person name="Ravi A."/>
            <person name="Getino M."/>
            <person name="Pursley I."/>
            <person name="Horton D.L."/>
            <person name="Alikhan N.F."/>
            <person name="Baker D."/>
            <person name="Gharbi K."/>
            <person name="Hall N."/>
            <person name="Watson M."/>
            <person name="Adriaenssens E.M."/>
            <person name="Foster-Nyarko E."/>
            <person name="Jarju S."/>
            <person name="Secka A."/>
            <person name="Antonio M."/>
            <person name="Oren A."/>
            <person name="Chaudhuri R.R."/>
            <person name="La Ragione R."/>
            <person name="Hildebrand F."/>
            <person name="Pallen M.J."/>
        </authorList>
    </citation>
    <scope>NUCLEOTIDE SEQUENCE</scope>
    <source>
        <strain evidence="2">11687</strain>
    </source>
</reference>